<comment type="caution">
    <text evidence="1">The sequence shown here is derived from an EMBL/GenBank/DDBJ whole genome shotgun (WGS) entry which is preliminary data.</text>
</comment>
<dbReference type="AlphaFoldDB" id="A1ZCF7"/>
<dbReference type="EMBL" id="AAWS01000001">
    <property type="protein sequence ID" value="EAY31959.1"/>
    <property type="molecule type" value="Genomic_DNA"/>
</dbReference>
<accession>A1ZCF7</accession>
<protein>
    <submittedName>
        <fullName evidence="1">Uncharacterized protein</fullName>
    </submittedName>
</protein>
<sequence>MALHISSFISFLYSQIGVNIVQKHFVILMDGVCLRFLSWRVKPGKAQKQALACNQNSFFSCLDNL</sequence>
<organism evidence="1 2">
    <name type="scientific">Microscilla marina ATCC 23134</name>
    <dbReference type="NCBI Taxonomy" id="313606"/>
    <lineage>
        <taxon>Bacteria</taxon>
        <taxon>Pseudomonadati</taxon>
        <taxon>Bacteroidota</taxon>
        <taxon>Cytophagia</taxon>
        <taxon>Cytophagales</taxon>
        <taxon>Microscillaceae</taxon>
        <taxon>Microscilla</taxon>
    </lineage>
</organism>
<evidence type="ECO:0000313" key="2">
    <source>
        <dbReference type="Proteomes" id="UP000004095"/>
    </source>
</evidence>
<keyword evidence="2" id="KW-1185">Reference proteome</keyword>
<proteinExistence type="predicted"/>
<evidence type="ECO:0000313" key="1">
    <source>
        <dbReference type="EMBL" id="EAY31959.1"/>
    </source>
</evidence>
<reference evidence="1 2" key="1">
    <citation type="submission" date="2007-01" db="EMBL/GenBank/DDBJ databases">
        <authorList>
            <person name="Haygood M."/>
            <person name="Podell S."/>
            <person name="Anderson C."/>
            <person name="Hopkinson B."/>
            <person name="Roe K."/>
            <person name="Barbeau K."/>
            <person name="Gaasterland T."/>
            <person name="Ferriera S."/>
            <person name="Johnson J."/>
            <person name="Kravitz S."/>
            <person name="Beeson K."/>
            <person name="Sutton G."/>
            <person name="Rogers Y.-H."/>
            <person name="Friedman R."/>
            <person name="Frazier M."/>
            <person name="Venter J.C."/>
        </authorList>
    </citation>
    <scope>NUCLEOTIDE SEQUENCE [LARGE SCALE GENOMIC DNA]</scope>
    <source>
        <strain evidence="1 2">ATCC 23134</strain>
    </source>
</reference>
<name>A1ZCF7_MICM2</name>
<dbReference type="Proteomes" id="UP000004095">
    <property type="component" value="Unassembled WGS sequence"/>
</dbReference>
<gene>
    <name evidence="1" type="ORF">M23134_01988</name>
</gene>